<feature type="domain" description="VWFA" evidence="2">
    <location>
        <begin position="442"/>
        <end position="628"/>
    </location>
</feature>
<dbReference type="CDD" id="cd01454">
    <property type="entry name" value="vWA_norD_type"/>
    <property type="match status" value="1"/>
</dbReference>
<dbReference type="EMBL" id="JABFDB010000024">
    <property type="protein sequence ID" value="NYZ23077.1"/>
    <property type="molecule type" value="Genomic_DNA"/>
</dbReference>
<dbReference type="PROSITE" id="PS50234">
    <property type="entry name" value="VWFA"/>
    <property type="match status" value="1"/>
</dbReference>
<proteinExistence type="predicted"/>
<evidence type="ECO:0000313" key="3">
    <source>
        <dbReference type="EMBL" id="NYZ23077.1"/>
    </source>
</evidence>
<dbReference type="Pfam" id="PF13519">
    <property type="entry name" value="VWA_2"/>
    <property type="match status" value="1"/>
</dbReference>
<dbReference type="RefSeq" id="WP_180284858.1">
    <property type="nucleotide sequence ID" value="NZ_JABFDB010000024.1"/>
</dbReference>
<name>A0ABX2TIS3_9PROT</name>
<dbReference type="Gene3D" id="3.40.50.410">
    <property type="entry name" value="von Willebrand factor, type A domain"/>
    <property type="match status" value="1"/>
</dbReference>
<dbReference type="Proteomes" id="UP000584642">
    <property type="component" value="Unassembled WGS sequence"/>
</dbReference>
<keyword evidence="4" id="KW-1185">Reference proteome</keyword>
<dbReference type="SMART" id="SM00327">
    <property type="entry name" value="VWA"/>
    <property type="match status" value="1"/>
</dbReference>
<protein>
    <submittedName>
        <fullName evidence="3">VWA domain-containing protein</fullName>
    </submittedName>
</protein>
<gene>
    <name evidence="3" type="ORF">HND93_25500</name>
</gene>
<dbReference type="SUPFAM" id="SSF53300">
    <property type="entry name" value="vWA-like"/>
    <property type="match status" value="1"/>
</dbReference>
<reference evidence="3 4" key="1">
    <citation type="submission" date="2020-05" db="EMBL/GenBank/DDBJ databases">
        <title>Azospirillum oleiclasticum sp. nov, a nitrogen-fixing and heavy crude oil-emulsifying bacterium isolated from the crude oil of Yumen Oilfield.</title>
        <authorList>
            <person name="Wu D."/>
            <person name="Cai M."/>
            <person name="Zhang X."/>
        </authorList>
    </citation>
    <scope>NUCLEOTIDE SEQUENCE [LARGE SCALE GENOMIC DNA]</scope>
    <source>
        <strain evidence="3 4">ROY-1-1-2</strain>
    </source>
</reference>
<organism evidence="3 4">
    <name type="scientific">Azospirillum oleiclasticum</name>
    <dbReference type="NCBI Taxonomy" id="2735135"/>
    <lineage>
        <taxon>Bacteria</taxon>
        <taxon>Pseudomonadati</taxon>
        <taxon>Pseudomonadota</taxon>
        <taxon>Alphaproteobacteria</taxon>
        <taxon>Rhodospirillales</taxon>
        <taxon>Azospirillaceae</taxon>
        <taxon>Azospirillum</taxon>
    </lineage>
</organism>
<feature type="region of interest" description="Disordered" evidence="1">
    <location>
        <begin position="226"/>
        <end position="266"/>
    </location>
</feature>
<evidence type="ECO:0000256" key="1">
    <source>
        <dbReference type="SAM" id="MobiDB-lite"/>
    </source>
</evidence>
<sequence>MLALFEPEETIGRLWHRLVGERASYPRHPDAAVTLEALKPRLSVFFRGLGGDRGVRIAAGAPGASGHRLSLIGRIGLGVERLDRPTLDGEALTLPERIELFPDTRHNAALYEWLAAFFAHAEPPAERPADPLQADIVAISVARDATRRALARFPGLRPLHAELVTALAAIRPVRRLPAAEALVESAIKALLADPSADVPLPDRGRAAPADYHPFLPVPLWGEAVGGAKGMAPESSADEETGSGNTADGDNRRRKATRRANDRTRRDDPLILNRMEKILGIAEMMNLNRKVEDDDADAAKQAADDLDEIAVGQHERKAATRLKLELELAPAAADTGALAGEFTYPEWDWSRSTFHADHCRVIAETAAEEGEDWAPDDAARRRINRVRRQFEALRPKRRVFSGQPDGDDLDLAALVRTRADRLACGTADDRVWLQARNASPDLAVAVLLDASLSTDGWIGNRRVLDVEKEALLALTHGLAACGDRHGLFAFTSRRRDQVWVRTLKGFDETHTTRVARRIQALKPGHYTRIGAAVRHVAARLAERPNRQRLLILLSDGKPNDVDHYEGRYGIEDTRMAIRESRREGVAVFGITVDAEARDHFPTLFGRGAYAIFPHVERLTTALPALYRQLVRR</sequence>
<dbReference type="InterPro" id="IPR002035">
    <property type="entry name" value="VWF_A"/>
</dbReference>
<dbReference type="PANTHER" id="PTHR41248">
    <property type="entry name" value="NORD PROTEIN"/>
    <property type="match status" value="1"/>
</dbReference>
<evidence type="ECO:0000259" key="2">
    <source>
        <dbReference type="PROSITE" id="PS50234"/>
    </source>
</evidence>
<dbReference type="PANTHER" id="PTHR41248:SF1">
    <property type="entry name" value="NORD PROTEIN"/>
    <property type="match status" value="1"/>
</dbReference>
<dbReference type="InterPro" id="IPR051928">
    <property type="entry name" value="NorD/CobT"/>
</dbReference>
<comment type="caution">
    <text evidence="3">The sequence shown here is derived from an EMBL/GenBank/DDBJ whole genome shotgun (WGS) entry which is preliminary data.</text>
</comment>
<dbReference type="InterPro" id="IPR036465">
    <property type="entry name" value="vWFA_dom_sf"/>
</dbReference>
<evidence type="ECO:0000313" key="4">
    <source>
        <dbReference type="Proteomes" id="UP000584642"/>
    </source>
</evidence>
<accession>A0ABX2TIS3</accession>